<evidence type="ECO:0000313" key="3">
    <source>
        <dbReference type="Proteomes" id="UP000032452"/>
    </source>
</evidence>
<comment type="caution">
    <text evidence="2">The sequence shown here is derived from an EMBL/GenBank/DDBJ whole genome shotgun (WGS) entry which is preliminary data.</text>
</comment>
<dbReference type="STRING" id="1618023.UH38_00185"/>
<accession>A0A0D8ZY14</accession>
<reference evidence="2 3" key="1">
    <citation type="submission" date="2015-02" db="EMBL/GenBank/DDBJ databases">
        <title>Draft genome of a novel marine cyanobacterium (Chroococcales) isolated from South Atlantic Ocean.</title>
        <authorList>
            <person name="Rigonato J."/>
            <person name="Alvarenga D.O."/>
            <person name="Branco L.H."/>
            <person name="Varani A.M."/>
            <person name="Brandini F.P."/>
            <person name="Fiore M.F."/>
        </authorList>
    </citation>
    <scope>NUCLEOTIDE SEQUENCE [LARGE SCALE GENOMIC DNA]</scope>
    <source>
        <strain evidence="2 3">CENA595</strain>
    </source>
</reference>
<evidence type="ECO:0008006" key="4">
    <source>
        <dbReference type="Google" id="ProtNLM"/>
    </source>
</evidence>
<name>A0A0D8ZY14_9CYAN</name>
<evidence type="ECO:0000256" key="1">
    <source>
        <dbReference type="SAM" id="SignalP"/>
    </source>
</evidence>
<dbReference type="AlphaFoldDB" id="A0A0D8ZY14"/>
<sequence length="258" mass="27248">MDTIFTNKSARKLLPIAASFAAVYGVSTPANAFTIGSLNPDSAPGIHANKAPYTVGITSADVGKTFSTYWILKGATTQPLKAKAYFKVTELTSSNLSLDTVLFNRTDDSFRAALTNLGLGVSPNANKVSFKSKGDVFKYAYVETGKQYFPGGYQDIDVCINTVKTGSKSNCAGGAVKDGLQAGDKDIFGLDIAGKYGNNPTVTLQTFPVKFHTSEGIYELSASKPREVPTPAATLGIIAFGAISAVSTLKRKSKSITE</sequence>
<keyword evidence="1" id="KW-0732">Signal</keyword>
<dbReference type="Proteomes" id="UP000032452">
    <property type="component" value="Unassembled WGS sequence"/>
</dbReference>
<protein>
    <recommendedName>
        <fullName evidence="4">PEP-CTERM sorting domain-containing protein</fullName>
    </recommendedName>
</protein>
<keyword evidence="3" id="KW-1185">Reference proteome</keyword>
<feature type="signal peptide" evidence="1">
    <location>
        <begin position="1"/>
        <end position="32"/>
    </location>
</feature>
<feature type="chain" id="PRO_5002337473" description="PEP-CTERM sorting domain-containing protein" evidence="1">
    <location>
        <begin position="33"/>
        <end position="258"/>
    </location>
</feature>
<gene>
    <name evidence="2" type="ORF">UH38_00185</name>
</gene>
<dbReference type="NCBIfam" id="NF033947">
    <property type="entry name" value="PEP-cistern"/>
    <property type="match status" value="1"/>
</dbReference>
<organism evidence="2 3">
    <name type="scientific">Aliterella atlantica CENA595</name>
    <dbReference type="NCBI Taxonomy" id="1618023"/>
    <lineage>
        <taxon>Bacteria</taxon>
        <taxon>Bacillati</taxon>
        <taxon>Cyanobacteriota</taxon>
        <taxon>Cyanophyceae</taxon>
        <taxon>Chroococcidiopsidales</taxon>
        <taxon>Aliterellaceae</taxon>
        <taxon>Aliterella</taxon>
    </lineage>
</organism>
<evidence type="ECO:0000313" key="2">
    <source>
        <dbReference type="EMBL" id="KJH73267.1"/>
    </source>
</evidence>
<dbReference type="EMBL" id="JYON01000001">
    <property type="protein sequence ID" value="KJH73267.1"/>
    <property type="molecule type" value="Genomic_DNA"/>
</dbReference>
<proteinExistence type="predicted"/>